<gene>
    <name evidence="7" type="ORF">AAE3_LOCUS8984</name>
</gene>
<feature type="transmembrane region" description="Helical" evidence="6">
    <location>
        <begin position="178"/>
        <end position="201"/>
    </location>
</feature>
<dbReference type="OrthoDB" id="19344at2759"/>
<evidence type="ECO:0008006" key="9">
    <source>
        <dbReference type="Google" id="ProtNLM"/>
    </source>
</evidence>
<dbReference type="Pfam" id="PF04193">
    <property type="entry name" value="PQ-loop"/>
    <property type="match status" value="2"/>
</dbReference>
<accession>A0A8S0XW07</accession>
<evidence type="ECO:0000256" key="6">
    <source>
        <dbReference type="SAM" id="Phobius"/>
    </source>
</evidence>
<feature type="transmembrane region" description="Helical" evidence="6">
    <location>
        <begin position="85"/>
        <end position="109"/>
    </location>
</feature>
<dbReference type="AlphaFoldDB" id="A0A8S0XW07"/>
<evidence type="ECO:0000256" key="3">
    <source>
        <dbReference type="ARBA" id="ARBA00022989"/>
    </source>
</evidence>
<feature type="transmembrane region" description="Helical" evidence="6">
    <location>
        <begin position="43"/>
        <end position="65"/>
    </location>
</feature>
<sequence length="350" mass="38537">MSDPCTPHHDYFNALLTFGLCCGLIISYLPQHFRIIHAKSSEGFSPVFLLLGTTSAASAMFNMITLQTPIVKCCRVVSFGSCMEMTAGVIQVGLQWICFTFVFVLYMIYYPEHLKYLDSSSEENEALLRPSQTKDRVKSAEWRLSIVVAWIAAIHFTFLAFTTIYLLCATPQSPSDTIALTISAWATFLGVSSAMLATVQYAPQLLHTYRAKLVGALSIPMMMIQTPGGVLMVTSIALRPGTNWTSWITFAVAAVLQGCLLFMCITWKIRQRKLHIDDFGNPLSTEPTTPIVVQSSLAATLEETGFGESPAEAANGQTQAVEQTPLLKRTTSRSGKKSGETQAWSAWFGR</sequence>
<organism evidence="7 8">
    <name type="scientific">Cyclocybe aegerita</name>
    <name type="common">Black poplar mushroom</name>
    <name type="synonym">Agrocybe aegerita</name>
    <dbReference type="NCBI Taxonomy" id="1973307"/>
    <lineage>
        <taxon>Eukaryota</taxon>
        <taxon>Fungi</taxon>
        <taxon>Dikarya</taxon>
        <taxon>Basidiomycota</taxon>
        <taxon>Agaricomycotina</taxon>
        <taxon>Agaricomycetes</taxon>
        <taxon>Agaricomycetidae</taxon>
        <taxon>Agaricales</taxon>
        <taxon>Agaricineae</taxon>
        <taxon>Bolbitiaceae</taxon>
        <taxon>Cyclocybe</taxon>
    </lineage>
</organism>
<keyword evidence="4 6" id="KW-0472">Membrane</keyword>
<feature type="transmembrane region" description="Helical" evidence="6">
    <location>
        <begin position="244"/>
        <end position="265"/>
    </location>
</feature>
<dbReference type="InterPro" id="IPR006603">
    <property type="entry name" value="PQ-loop_rpt"/>
</dbReference>
<dbReference type="Gene3D" id="1.20.1280.290">
    <property type="match status" value="2"/>
</dbReference>
<keyword evidence="2 6" id="KW-0812">Transmembrane</keyword>
<dbReference type="InterPro" id="IPR051415">
    <property type="entry name" value="LAAT-1"/>
</dbReference>
<name>A0A8S0XW07_CYCAE</name>
<feature type="region of interest" description="Disordered" evidence="5">
    <location>
        <begin position="308"/>
        <end position="350"/>
    </location>
</feature>
<dbReference type="SMART" id="SM00679">
    <property type="entry name" value="CTNS"/>
    <property type="match status" value="2"/>
</dbReference>
<dbReference type="PANTHER" id="PTHR16201">
    <property type="entry name" value="SEVEN TRANSMEMBRANE PROTEIN 1-RELATED"/>
    <property type="match status" value="1"/>
</dbReference>
<feature type="transmembrane region" description="Helical" evidence="6">
    <location>
        <begin position="144"/>
        <end position="166"/>
    </location>
</feature>
<keyword evidence="3 6" id="KW-1133">Transmembrane helix</keyword>
<protein>
    <recommendedName>
        <fullName evidence="9">PQ loop repeat protein</fullName>
    </recommendedName>
</protein>
<evidence type="ECO:0000313" key="8">
    <source>
        <dbReference type="Proteomes" id="UP000467700"/>
    </source>
</evidence>
<feature type="transmembrane region" description="Helical" evidence="6">
    <location>
        <begin position="12"/>
        <end position="31"/>
    </location>
</feature>
<feature type="transmembrane region" description="Helical" evidence="6">
    <location>
        <begin position="213"/>
        <end position="238"/>
    </location>
</feature>
<dbReference type="GO" id="GO:0016020">
    <property type="term" value="C:membrane"/>
    <property type="evidence" value="ECO:0007669"/>
    <property type="project" value="UniProtKB-SubCell"/>
</dbReference>
<dbReference type="PANTHER" id="PTHR16201:SF11">
    <property type="entry name" value="PQ-LOOP REPEAT-CONTAINING PROTEIN"/>
    <property type="match status" value="1"/>
</dbReference>
<evidence type="ECO:0000256" key="4">
    <source>
        <dbReference type="ARBA" id="ARBA00023136"/>
    </source>
</evidence>
<dbReference type="EMBL" id="CACVBS010000056">
    <property type="protein sequence ID" value="CAA7266721.1"/>
    <property type="molecule type" value="Genomic_DNA"/>
</dbReference>
<proteinExistence type="predicted"/>
<keyword evidence="8" id="KW-1185">Reference proteome</keyword>
<evidence type="ECO:0000256" key="5">
    <source>
        <dbReference type="SAM" id="MobiDB-lite"/>
    </source>
</evidence>
<evidence type="ECO:0000256" key="1">
    <source>
        <dbReference type="ARBA" id="ARBA00004141"/>
    </source>
</evidence>
<evidence type="ECO:0000256" key="2">
    <source>
        <dbReference type="ARBA" id="ARBA00022692"/>
    </source>
</evidence>
<dbReference type="Proteomes" id="UP000467700">
    <property type="component" value="Unassembled WGS sequence"/>
</dbReference>
<evidence type="ECO:0000313" key="7">
    <source>
        <dbReference type="EMBL" id="CAA7266721.1"/>
    </source>
</evidence>
<comment type="caution">
    <text evidence="7">The sequence shown here is derived from an EMBL/GenBank/DDBJ whole genome shotgun (WGS) entry which is preliminary data.</text>
</comment>
<comment type="subcellular location">
    <subcellularLocation>
        <location evidence="1">Membrane</location>
        <topology evidence="1">Multi-pass membrane protein</topology>
    </subcellularLocation>
</comment>
<reference evidence="7 8" key="1">
    <citation type="submission" date="2020-01" db="EMBL/GenBank/DDBJ databases">
        <authorList>
            <person name="Gupta K D."/>
        </authorList>
    </citation>
    <scope>NUCLEOTIDE SEQUENCE [LARGE SCALE GENOMIC DNA]</scope>
</reference>